<organism evidence="9 10">
    <name type="scientific">Toxocara canis</name>
    <name type="common">Canine roundworm</name>
    <dbReference type="NCBI Taxonomy" id="6265"/>
    <lineage>
        <taxon>Eukaryota</taxon>
        <taxon>Metazoa</taxon>
        <taxon>Ecdysozoa</taxon>
        <taxon>Nematoda</taxon>
        <taxon>Chromadorea</taxon>
        <taxon>Rhabditida</taxon>
        <taxon>Spirurina</taxon>
        <taxon>Ascaridomorpha</taxon>
        <taxon>Ascaridoidea</taxon>
        <taxon>Toxocaridae</taxon>
        <taxon>Toxocara</taxon>
    </lineage>
</organism>
<feature type="active site" description="Nucleophile" evidence="6">
    <location>
        <position position="603"/>
    </location>
</feature>
<feature type="binding site" evidence="6">
    <location>
        <position position="528"/>
    </location>
    <ligand>
        <name>S-adenosyl-L-methionine</name>
        <dbReference type="ChEBI" id="CHEBI:59789"/>
    </ligand>
</feature>
<accession>A0A183UEB1</accession>
<feature type="binding site" evidence="6">
    <location>
        <position position="501"/>
    </location>
    <ligand>
        <name>S-adenosyl-L-methionine</name>
        <dbReference type="ChEBI" id="CHEBI:59789"/>
    </ligand>
</feature>
<dbReference type="PANTHER" id="PTHR22809">
    <property type="entry name" value="METHYLTRANSFERASE-RELATED"/>
    <property type="match status" value="1"/>
</dbReference>
<dbReference type="InterPro" id="IPR049561">
    <property type="entry name" value="NSUN5_7_fdxn-like"/>
</dbReference>
<dbReference type="PANTHER" id="PTHR22809:SF11">
    <property type="entry name" value="TRNA N(3)-METHYLCYTIDINE METHYLTRANSFERASE METTL2"/>
    <property type="match status" value="1"/>
</dbReference>
<evidence type="ECO:0000256" key="4">
    <source>
        <dbReference type="ARBA" id="ARBA00022691"/>
    </source>
</evidence>
<dbReference type="InterPro" id="IPR049560">
    <property type="entry name" value="MeTrfase_RsmB-F_NOP2_cat"/>
</dbReference>
<protein>
    <submittedName>
        <fullName evidence="10">SAM_MT_RSMB_NOP domain-containing protein</fullName>
    </submittedName>
</protein>
<dbReference type="InterPro" id="IPR023267">
    <property type="entry name" value="RCMT"/>
</dbReference>
<keyword evidence="4 6" id="KW-0949">S-adenosyl-L-methionine</keyword>
<dbReference type="GO" id="GO:0001510">
    <property type="term" value="P:RNA methylation"/>
    <property type="evidence" value="ECO:0007669"/>
    <property type="project" value="InterPro"/>
</dbReference>
<dbReference type="PROSITE" id="PS51686">
    <property type="entry name" value="SAM_MT_RSMB_NOP"/>
    <property type="match status" value="1"/>
</dbReference>
<sequence length="734" mass="83574">MGTNGKRMQFGTRYLVDESAVFTYNAWDHVKWNDAQLAEAKAKQKNGSVDEREANRLKENASAQWDAFYSRHNEKFFMDRNWLLTEFPELNITAQGRSEPLRVLEVGCGVGNTTIPLLNSCPRGQMFIYSCDYSPTAIKLLTKNEKFDTAMCHAFVWDICEQPTDQVPCGSLDVVLCIYVLSAIPPEKQQKAVDNLTKQDYGEFDLTQLRFKKNRLIDGKLYCRGDGTLVYFFSQEELDSLLKNAGLVKEVNAIDHRLIVNRAKMIKMYRNKKQLLRLCCETIRHRNFFDGLLECKHIRALLKNDALNDYCLLYVLLYEFLFGKGLHSVGKRLASPVLALTKVIHQQSQKLTEAGRGVKQDVNESGSEWVVPRYARVNTLKWSFEKAVKELEDNEWIVNKMEDGTNMEVYRRLVEDMQSNQVYIDPHVENLLIFRKDADLHDYWMITKGYLLLQDKASCLPALLLKLKPHSQAFDVCAAPGMKTSHLAALLSNTGKVWAMDRSPERVQTLRVMLQNAGVSNASILCGDFLCADVFDEKFAEVRYALVDPPCSGSGMVKRLDRFIDGSNNVNERRLRALSNLQAMILKHALKLPNLRRLVYSTCSIHTQENEAVIEEVLNDEHISEAFQLVHAMPSWTHRGDTKYEFASKCLRASPPTDLTNGFFVACRSGKEMRQLGYARPTSESGIMTFNSNIGNRSSKYRLMPNGGNKHRLLLSSTLTCQGVRSGMLVENKN</sequence>
<evidence type="ECO:0000256" key="3">
    <source>
        <dbReference type="ARBA" id="ARBA00022679"/>
    </source>
</evidence>
<dbReference type="InterPro" id="IPR026113">
    <property type="entry name" value="METTL2/6/8-like"/>
</dbReference>
<evidence type="ECO:0000313" key="9">
    <source>
        <dbReference type="Proteomes" id="UP000050794"/>
    </source>
</evidence>
<keyword evidence="3 6" id="KW-0808">Transferase</keyword>
<keyword evidence="9" id="KW-1185">Reference proteome</keyword>
<dbReference type="CDD" id="cd02440">
    <property type="entry name" value="AdoMet_MTases"/>
    <property type="match status" value="2"/>
</dbReference>
<evidence type="ECO:0000256" key="5">
    <source>
        <dbReference type="ARBA" id="ARBA00022884"/>
    </source>
</evidence>
<comment type="similarity">
    <text evidence="6">Belongs to the class I-like SAM-binding methyltransferase superfamily. RsmB/NOP family.</text>
</comment>
<dbReference type="InterPro" id="IPR001678">
    <property type="entry name" value="MeTrfase_RsmB-F_NOP2_dom"/>
</dbReference>
<name>A0A183UEB1_TOXCA</name>
<evidence type="ECO:0000256" key="6">
    <source>
        <dbReference type="PROSITE-ProRule" id="PRU01023"/>
    </source>
</evidence>
<reference evidence="10" key="1">
    <citation type="submission" date="2016-06" db="UniProtKB">
        <authorList>
            <consortium name="WormBaseParasite"/>
        </authorList>
    </citation>
    <scope>IDENTIFICATION</scope>
</reference>
<dbReference type="GO" id="GO:0003723">
    <property type="term" value="F:RNA binding"/>
    <property type="evidence" value="ECO:0007669"/>
    <property type="project" value="UniProtKB-UniRule"/>
</dbReference>
<dbReference type="Pfam" id="PF21148">
    <property type="entry name" value="NSUN5_fdxn-like"/>
    <property type="match status" value="1"/>
</dbReference>
<dbReference type="SUPFAM" id="SSF53335">
    <property type="entry name" value="S-adenosyl-L-methionine-dependent methyltransferases"/>
    <property type="match status" value="2"/>
</dbReference>
<comment type="similarity">
    <text evidence="1">Belongs to the methyltransferase superfamily. METL family.</text>
</comment>
<feature type="domain" description="SAM-dependent MTase RsmB/NOP-type" evidence="7">
    <location>
        <begin position="363"/>
        <end position="671"/>
    </location>
</feature>
<keyword evidence="2 6" id="KW-0489">Methyltransferase</keyword>
<dbReference type="Proteomes" id="UP000050794">
    <property type="component" value="Unassembled WGS sequence"/>
</dbReference>
<dbReference type="WBParaSite" id="TCNE_0000683101-mRNA-1">
    <property type="protein sequence ID" value="TCNE_0000683101-mRNA-1"/>
    <property type="gene ID" value="TCNE_0000683101"/>
</dbReference>
<dbReference type="InterPro" id="IPR013217">
    <property type="entry name" value="Methyltransf_12"/>
</dbReference>
<gene>
    <name evidence="8" type="ORF">TCNE_LOCUS6831</name>
</gene>
<dbReference type="Gene3D" id="3.30.70.1170">
    <property type="entry name" value="Sun protein, domain 3"/>
    <property type="match status" value="1"/>
</dbReference>
<dbReference type="Gene3D" id="3.40.50.150">
    <property type="entry name" value="Vaccinia Virus protein VP39"/>
    <property type="match status" value="2"/>
</dbReference>
<proteinExistence type="inferred from homology"/>
<reference evidence="8 9" key="2">
    <citation type="submission" date="2018-11" db="EMBL/GenBank/DDBJ databases">
        <authorList>
            <consortium name="Pathogen Informatics"/>
        </authorList>
    </citation>
    <scope>NUCLEOTIDE SEQUENCE [LARGE SCALE GENOMIC DNA]</scope>
</reference>
<evidence type="ECO:0000313" key="10">
    <source>
        <dbReference type="WBParaSite" id="TCNE_0000683101-mRNA-1"/>
    </source>
</evidence>
<keyword evidence="5 6" id="KW-0694">RNA-binding</keyword>
<dbReference type="InterPro" id="IPR029063">
    <property type="entry name" value="SAM-dependent_MTases_sf"/>
</dbReference>
<dbReference type="Pfam" id="PF08242">
    <property type="entry name" value="Methyltransf_12"/>
    <property type="match status" value="1"/>
</dbReference>
<evidence type="ECO:0000256" key="2">
    <source>
        <dbReference type="ARBA" id="ARBA00022603"/>
    </source>
</evidence>
<feature type="binding site" evidence="6">
    <location>
        <position position="548"/>
    </location>
    <ligand>
        <name>S-adenosyl-L-methionine</name>
        <dbReference type="ChEBI" id="CHEBI:59789"/>
    </ligand>
</feature>
<dbReference type="PRINTS" id="PR02008">
    <property type="entry name" value="RCMTFAMILY"/>
</dbReference>
<evidence type="ECO:0000256" key="1">
    <source>
        <dbReference type="ARBA" id="ARBA00009725"/>
    </source>
</evidence>
<dbReference type="AlphaFoldDB" id="A0A183UEB1"/>
<dbReference type="Pfam" id="PF01189">
    <property type="entry name" value="Methyltr_RsmB-F"/>
    <property type="match status" value="1"/>
</dbReference>
<evidence type="ECO:0000259" key="7">
    <source>
        <dbReference type="PROSITE" id="PS51686"/>
    </source>
</evidence>
<evidence type="ECO:0000313" key="8">
    <source>
        <dbReference type="EMBL" id="VDM38152.1"/>
    </source>
</evidence>
<dbReference type="GO" id="GO:0052735">
    <property type="term" value="F:tRNA (cytidine-3-)-methyltransferase activity"/>
    <property type="evidence" value="ECO:0007669"/>
    <property type="project" value="TreeGrafter"/>
</dbReference>
<dbReference type="EMBL" id="UYWY01019562">
    <property type="protein sequence ID" value="VDM38152.1"/>
    <property type="molecule type" value="Genomic_DNA"/>
</dbReference>
<comment type="caution">
    <text evidence="6">Lacks conserved residue(s) required for the propagation of feature annotation.</text>
</comment>